<evidence type="ECO:0000313" key="6">
    <source>
        <dbReference type="EMBL" id="MDM4017252.1"/>
    </source>
</evidence>
<protein>
    <submittedName>
        <fullName evidence="6">Tetratricopeptide repeat protein</fullName>
    </submittedName>
</protein>
<dbReference type="SUPFAM" id="SSF48452">
    <property type="entry name" value="TPR-like"/>
    <property type="match status" value="2"/>
</dbReference>
<keyword evidence="2 3" id="KW-0802">TPR repeat</keyword>
<feature type="compositionally biased region" description="Polar residues" evidence="4">
    <location>
        <begin position="36"/>
        <end position="46"/>
    </location>
</feature>
<feature type="region of interest" description="Disordered" evidence="4">
    <location>
        <begin position="36"/>
        <end position="94"/>
    </location>
</feature>
<feature type="signal peptide" evidence="5">
    <location>
        <begin position="1"/>
        <end position="28"/>
    </location>
</feature>
<feature type="chain" id="PRO_5046665632" evidence="5">
    <location>
        <begin position="29"/>
        <end position="512"/>
    </location>
</feature>
<dbReference type="SMART" id="SM00028">
    <property type="entry name" value="TPR"/>
    <property type="match status" value="4"/>
</dbReference>
<organism evidence="6 7">
    <name type="scientific">Roseiconus lacunae</name>
    <dbReference type="NCBI Taxonomy" id="2605694"/>
    <lineage>
        <taxon>Bacteria</taxon>
        <taxon>Pseudomonadati</taxon>
        <taxon>Planctomycetota</taxon>
        <taxon>Planctomycetia</taxon>
        <taxon>Pirellulales</taxon>
        <taxon>Pirellulaceae</taxon>
        <taxon>Roseiconus</taxon>
    </lineage>
</organism>
<proteinExistence type="predicted"/>
<dbReference type="PANTHER" id="PTHR45586:SF1">
    <property type="entry name" value="LIPOPOLYSACCHARIDE ASSEMBLY PROTEIN B"/>
    <property type="match status" value="1"/>
</dbReference>
<evidence type="ECO:0000256" key="4">
    <source>
        <dbReference type="SAM" id="MobiDB-lite"/>
    </source>
</evidence>
<evidence type="ECO:0000256" key="3">
    <source>
        <dbReference type="PROSITE-ProRule" id="PRU00339"/>
    </source>
</evidence>
<keyword evidence="1" id="KW-0677">Repeat</keyword>
<dbReference type="PANTHER" id="PTHR45586">
    <property type="entry name" value="TPR REPEAT-CONTAINING PROTEIN PA4667"/>
    <property type="match status" value="1"/>
</dbReference>
<comment type="caution">
    <text evidence="6">The sequence shown here is derived from an EMBL/GenBank/DDBJ whole genome shotgun (WGS) entry which is preliminary data.</text>
</comment>
<evidence type="ECO:0000256" key="1">
    <source>
        <dbReference type="ARBA" id="ARBA00022737"/>
    </source>
</evidence>
<dbReference type="InterPro" id="IPR051012">
    <property type="entry name" value="CellSynth/LPSAsmb/PSIAsmb"/>
</dbReference>
<reference evidence="6 7" key="1">
    <citation type="submission" date="2023-06" db="EMBL/GenBank/DDBJ databases">
        <title>Roseiconus lacunae JC819 isolated from Gulf of Mannar region, Tamil Nadu.</title>
        <authorList>
            <person name="Pk S."/>
            <person name="Ch S."/>
            <person name="Ch V.R."/>
        </authorList>
    </citation>
    <scope>NUCLEOTIDE SEQUENCE [LARGE SCALE GENOMIC DNA]</scope>
    <source>
        <strain evidence="6 7">JC819</strain>
    </source>
</reference>
<sequence>MNIKRCSSPDSRSTALTLSCVCSVVVCAVLPIGCSPSNPEPTQASKTPVERSQAIGQRDNERVNERTGMSGSTSAPEHRSDPPSAIIETSPIDPRQETQLASQALNDEEFESAYRHARNAYRASPDDPAVMFVMARVLGQRQRFPEAIRMLDRVAKQDPNATLPALGQSAQWLIQDGQWEKAESRLKKILEFVPAAAMVERELAKLYLRQGRRDEAARYIKTLTQQGEISAIYLRTLIQVAIELGDESSGQAEESIGRLGVAKSLAGKPSSEKPTSGKQTRKQAGYRAALEVLDGPVLHRLELPVHEAAFRGRLLAYIDDRSALNEWGEDWNETFVDSPVASQLPDAWFALGHWHAHHGRIDLAIESFCYVVLRDPTDAEAYANLAELTEGAEPGRSADLSGRSEAIKRTRMLAKSVTAGGSQQVDLPSIEALAKQLRELRRVDEALAWEGLKIAFDSSLTASQREAAMGSINRERVDYVNSLAGKTPAVDMSFVLCGLDPPRENRVAKEAN</sequence>
<dbReference type="InterPro" id="IPR019734">
    <property type="entry name" value="TPR_rpt"/>
</dbReference>
<evidence type="ECO:0000256" key="5">
    <source>
        <dbReference type="SAM" id="SignalP"/>
    </source>
</evidence>
<name>A0ABT7PL73_9BACT</name>
<dbReference type="Proteomes" id="UP001239462">
    <property type="component" value="Unassembled WGS sequence"/>
</dbReference>
<evidence type="ECO:0000256" key="2">
    <source>
        <dbReference type="ARBA" id="ARBA00022803"/>
    </source>
</evidence>
<dbReference type="RefSeq" id="WP_289164692.1">
    <property type="nucleotide sequence ID" value="NZ_JASZZN010000012.1"/>
</dbReference>
<accession>A0ABT7PL73</accession>
<dbReference type="Pfam" id="PF14559">
    <property type="entry name" value="TPR_19"/>
    <property type="match status" value="2"/>
</dbReference>
<feature type="repeat" description="TPR" evidence="3">
    <location>
        <begin position="345"/>
        <end position="378"/>
    </location>
</feature>
<feature type="region of interest" description="Disordered" evidence="4">
    <location>
        <begin position="263"/>
        <end position="283"/>
    </location>
</feature>
<keyword evidence="5" id="KW-0732">Signal</keyword>
<dbReference type="Gene3D" id="1.25.40.10">
    <property type="entry name" value="Tetratricopeptide repeat domain"/>
    <property type="match status" value="2"/>
</dbReference>
<dbReference type="InterPro" id="IPR011990">
    <property type="entry name" value="TPR-like_helical_dom_sf"/>
</dbReference>
<keyword evidence="7" id="KW-1185">Reference proteome</keyword>
<dbReference type="PROSITE" id="PS50005">
    <property type="entry name" value="TPR"/>
    <property type="match status" value="1"/>
</dbReference>
<gene>
    <name evidence="6" type="ORF">QTN89_17530</name>
</gene>
<dbReference type="EMBL" id="JASZZN010000012">
    <property type="protein sequence ID" value="MDM4017252.1"/>
    <property type="molecule type" value="Genomic_DNA"/>
</dbReference>
<evidence type="ECO:0000313" key="7">
    <source>
        <dbReference type="Proteomes" id="UP001239462"/>
    </source>
</evidence>